<dbReference type="InterPro" id="IPR003309">
    <property type="entry name" value="SCAN_dom"/>
</dbReference>
<sequence>MSPKGKKHIPYLAAGPKESGPSCCPPLFSGETLMSASQLRVSATTEGPLGCDHEDVELTAKGCRKSLSNLCYEDVGKLVIFAQQLLNSCTFWLLPELLDRCRIIKLDVLDQFGLILPKKIDNWLCCHQLMSLAKVRLLGEPIQNGCA</sequence>
<evidence type="ECO:0000313" key="2">
    <source>
        <dbReference type="Ensembl" id="ENSSFOP00015030499.2"/>
    </source>
</evidence>
<dbReference type="Ensembl" id="ENSSFOT00015030846.2">
    <property type="protein sequence ID" value="ENSSFOP00015030499.2"/>
    <property type="gene ID" value="ENSSFOG00015019567.2"/>
</dbReference>
<name>A0A8C9S1H5_SCLFO</name>
<dbReference type="SUPFAM" id="SSF47353">
    <property type="entry name" value="Retrovirus capsid dimerization domain-like"/>
    <property type="match status" value="1"/>
</dbReference>
<dbReference type="OrthoDB" id="6077919at2759"/>
<reference evidence="2" key="3">
    <citation type="submission" date="2025-09" db="UniProtKB">
        <authorList>
            <consortium name="Ensembl"/>
        </authorList>
    </citation>
    <scope>IDENTIFICATION</scope>
</reference>
<dbReference type="InterPro" id="IPR038269">
    <property type="entry name" value="SCAN_sf"/>
</dbReference>
<feature type="domain" description="SCAN box" evidence="1">
    <location>
        <begin position="64"/>
        <end position="143"/>
    </location>
</feature>
<evidence type="ECO:0000259" key="1">
    <source>
        <dbReference type="PROSITE" id="PS50804"/>
    </source>
</evidence>
<keyword evidence="3" id="KW-1185">Reference proteome</keyword>
<accession>A0A8C9S1H5</accession>
<protein>
    <recommendedName>
        <fullName evidence="1">SCAN box domain-containing protein</fullName>
    </recommendedName>
</protein>
<reference evidence="2 3" key="1">
    <citation type="submission" date="2019-04" db="EMBL/GenBank/DDBJ databases">
        <authorList>
            <consortium name="Wellcome Sanger Institute Data Sharing"/>
        </authorList>
    </citation>
    <scope>NUCLEOTIDE SEQUENCE [LARGE SCALE GENOMIC DNA]</scope>
</reference>
<dbReference type="Proteomes" id="UP000694397">
    <property type="component" value="Chromosome 23"/>
</dbReference>
<proteinExistence type="predicted"/>
<dbReference type="Pfam" id="PF02023">
    <property type="entry name" value="SCAN"/>
    <property type="match status" value="1"/>
</dbReference>
<dbReference type="Gene3D" id="1.10.4020.10">
    <property type="entry name" value="DNA breaking-rejoining enzymes"/>
    <property type="match status" value="1"/>
</dbReference>
<dbReference type="PROSITE" id="PS50804">
    <property type="entry name" value="SCAN_BOX"/>
    <property type="match status" value="1"/>
</dbReference>
<organism evidence="2 3">
    <name type="scientific">Scleropages formosus</name>
    <name type="common">Asian bonytongue</name>
    <name type="synonym">Osteoglossum formosum</name>
    <dbReference type="NCBI Taxonomy" id="113540"/>
    <lineage>
        <taxon>Eukaryota</taxon>
        <taxon>Metazoa</taxon>
        <taxon>Chordata</taxon>
        <taxon>Craniata</taxon>
        <taxon>Vertebrata</taxon>
        <taxon>Euteleostomi</taxon>
        <taxon>Actinopterygii</taxon>
        <taxon>Neopterygii</taxon>
        <taxon>Teleostei</taxon>
        <taxon>Osteoglossocephala</taxon>
        <taxon>Osteoglossomorpha</taxon>
        <taxon>Osteoglossiformes</taxon>
        <taxon>Osteoglossidae</taxon>
        <taxon>Scleropages</taxon>
    </lineage>
</organism>
<evidence type="ECO:0000313" key="3">
    <source>
        <dbReference type="Proteomes" id="UP000694397"/>
    </source>
</evidence>
<dbReference type="AlphaFoldDB" id="A0A8C9S1H5"/>
<reference evidence="2" key="2">
    <citation type="submission" date="2025-08" db="UniProtKB">
        <authorList>
            <consortium name="Ensembl"/>
        </authorList>
    </citation>
    <scope>IDENTIFICATION</scope>
</reference>